<comment type="caution">
    <text evidence="1">The sequence shown here is derived from an EMBL/GenBank/DDBJ whole genome shotgun (WGS) entry which is preliminary data.</text>
</comment>
<dbReference type="AlphaFoldDB" id="A0A815QTM4"/>
<organism evidence="1 3">
    <name type="scientific">Rotaria magnacalcarata</name>
    <dbReference type="NCBI Taxonomy" id="392030"/>
    <lineage>
        <taxon>Eukaryota</taxon>
        <taxon>Metazoa</taxon>
        <taxon>Spiralia</taxon>
        <taxon>Gnathifera</taxon>
        <taxon>Rotifera</taxon>
        <taxon>Eurotatoria</taxon>
        <taxon>Bdelloidea</taxon>
        <taxon>Philodinida</taxon>
        <taxon>Philodinidae</taxon>
        <taxon>Rotaria</taxon>
    </lineage>
</organism>
<proteinExistence type="predicted"/>
<reference evidence="1" key="1">
    <citation type="submission" date="2021-02" db="EMBL/GenBank/DDBJ databases">
        <authorList>
            <person name="Nowell W R."/>
        </authorList>
    </citation>
    <scope>NUCLEOTIDE SEQUENCE</scope>
</reference>
<protein>
    <submittedName>
        <fullName evidence="1">Uncharacterized protein</fullName>
    </submittedName>
</protein>
<accession>A0A815QTM4</accession>
<name>A0A815QTM4_9BILA</name>
<dbReference type="Proteomes" id="UP000681967">
    <property type="component" value="Unassembled WGS sequence"/>
</dbReference>
<evidence type="ECO:0000313" key="2">
    <source>
        <dbReference type="EMBL" id="CAF4055826.1"/>
    </source>
</evidence>
<sequence>MDLNHRLDEVEQSSTVYINQAEKFHAEATQLTSLLEKSFLEAEQFINSRMQNLSAQKIETSHQVDNEQSRLLAMRSKLDTTLTKLTQCHQEAIRLQSNTDSRFRLMLNTAKGRLEQVERLKAKMIRYENSLEIASPICEDTNMILNKTENSTTRKFQDELKRVTKQLKKVIDLGTEARNETQILHGQYDTDVNRQMAVLMRHDKTEREQMSTLIEHKQSLRREIDWIYEQKRMIDDFISRMAPTLDKCLCEGPPISHSNRTVR</sequence>
<evidence type="ECO:0000313" key="1">
    <source>
        <dbReference type="EMBL" id="CAF1466823.1"/>
    </source>
</evidence>
<dbReference type="EMBL" id="CAJNOV010011835">
    <property type="protein sequence ID" value="CAF1466823.1"/>
    <property type="molecule type" value="Genomic_DNA"/>
</dbReference>
<gene>
    <name evidence="2" type="ORF">BYL167_LOCUS16681</name>
    <name evidence="1" type="ORF">CJN711_LOCUS25432</name>
</gene>
<dbReference type="Proteomes" id="UP000663855">
    <property type="component" value="Unassembled WGS sequence"/>
</dbReference>
<evidence type="ECO:0000313" key="3">
    <source>
        <dbReference type="Proteomes" id="UP000663855"/>
    </source>
</evidence>
<dbReference type="EMBL" id="CAJOBH010006424">
    <property type="protein sequence ID" value="CAF4055826.1"/>
    <property type="molecule type" value="Genomic_DNA"/>
</dbReference>